<evidence type="ECO:0000256" key="1">
    <source>
        <dbReference type="SAM" id="Phobius"/>
    </source>
</evidence>
<organism evidence="2">
    <name type="scientific">marine metagenome</name>
    <dbReference type="NCBI Taxonomy" id="408172"/>
    <lineage>
        <taxon>unclassified sequences</taxon>
        <taxon>metagenomes</taxon>
        <taxon>ecological metagenomes</taxon>
    </lineage>
</organism>
<protein>
    <recommendedName>
        <fullName evidence="3">PilC beta-propeller domain-containing protein</fullName>
    </recommendedName>
</protein>
<dbReference type="Gene3D" id="2.130.10.10">
    <property type="entry name" value="YVTN repeat-like/Quinoprotein amine dehydrogenase"/>
    <property type="match status" value="1"/>
</dbReference>
<evidence type="ECO:0000313" key="2">
    <source>
        <dbReference type="EMBL" id="SVA82099.1"/>
    </source>
</evidence>
<name>A0A381YYR4_9ZZZZ</name>
<dbReference type="InterPro" id="IPR015943">
    <property type="entry name" value="WD40/YVTN_repeat-like_dom_sf"/>
</dbReference>
<dbReference type="InterPro" id="IPR011047">
    <property type="entry name" value="Quinoprotein_ADH-like_sf"/>
</dbReference>
<reference evidence="2" key="1">
    <citation type="submission" date="2018-05" db="EMBL/GenBank/DDBJ databases">
        <authorList>
            <person name="Lanie J.A."/>
            <person name="Ng W.-L."/>
            <person name="Kazmierczak K.M."/>
            <person name="Andrzejewski T.M."/>
            <person name="Davidsen T.M."/>
            <person name="Wayne K.J."/>
            <person name="Tettelin H."/>
            <person name="Glass J.I."/>
            <person name="Rusch D."/>
            <person name="Podicherti R."/>
            <person name="Tsui H.-C.T."/>
            <person name="Winkler M.E."/>
        </authorList>
    </citation>
    <scope>NUCLEOTIDE SEQUENCE</scope>
</reference>
<evidence type="ECO:0008006" key="3">
    <source>
        <dbReference type="Google" id="ProtNLM"/>
    </source>
</evidence>
<accession>A0A381YYR4</accession>
<gene>
    <name evidence="2" type="ORF">METZ01_LOCUS134953</name>
</gene>
<dbReference type="SUPFAM" id="SSF50998">
    <property type="entry name" value="Quinoprotein alcohol dehydrogenase-like"/>
    <property type="match status" value="1"/>
</dbReference>
<feature type="transmembrane region" description="Helical" evidence="1">
    <location>
        <begin position="7"/>
        <end position="25"/>
    </location>
</feature>
<dbReference type="EMBL" id="UINC01019395">
    <property type="protein sequence ID" value="SVA82099.1"/>
    <property type="molecule type" value="Genomic_DNA"/>
</dbReference>
<proteinExistence type="predicted"/>
<dbReference type="AlphaFoldDB" id="A0A381YYR4"/>
<sequence>MKRIRGYAVGGIVISVVLLIVAYLYENRVTFPQYHLLKIKLMGDAAARQILAAYETQFVPEQYVSFTEKLDGELRPRWAFRPSHAVPTYPVPVVDDTDGDGVAEVYLGSYTRELYVLDGRDGTRLWDWKLPFGVVGGIAVGVTDLENDGEKEVIFGSNWTLPIRVYALRTDPGLAHDERLKWVKNVSGDFIEAGFNIVRGAQTFVVAATRDAPYSRGSLNIIDANGNFHYAPISGLDNCLSRVAVGTIRPGGAPVLVHGSHAFYGAKYGHRLTARELNTGQLLWSTELPGDTGYQNHQVVDVDFDGRPEIVAFARPSHLLGDGSDNPDWRSPAMPGEGPDSVFVLNGETGEIVGTLDGGIFGSLPNENILLISDNDYPYRLPTTPTGLKAVDAEGRVLYRLPQVSFGVRFAGDGRYRLVNLTYVPSRQECAAEVSRGTSCKDEVLDRQDFGQLVYDVYDSRTGAREQHLVVGLSLPSHERTADYGVFGPPAADDFMFSTLADTDGDGNWNALIQIRDFIVDVHLPIQVHPSYDPYAPIAYRNVSSAGYMYDWAGNEQTR</sequence>
<keyword evidence="1" id="KW-0812">Transmembrane</keyword>
<keyword evidence="1" id="KW-1133">Transmembrane helix</keyword>
<keyword evidence="1" id="KW-0472">Membrane</keyword>